<dbReference type="SUPFAM" id="SSF47616">
    <property type="entry name" value="GST C-terminal domain-like"/>
    <property type="match status" value="1"/>
</dbReference>
<evidence type="ECO:0000256" key="1">
    <source>
        <dbReference type="ARBA" id="ARBA00012452"/>
    </source>
</evidence>
<reference evidence="5 6" key="1">
    <citation type="submission" date="2019-12" db="EMBL/GenBank/DDBJ databases">
        <authorList>
            <person name="Scholz U."/>
            <person name="Mascher M."/>
            <person name="Fiebig A."/>
        </authorList>
    </citation>
    <scope>NUCLEOTIDE SEQUENCE</scope>
</reference>
<dbReference type="InterPro" id="IPR010987">
    <property type="entry name" value="Glutathione-S-Trfase_C-like"/>
</dbReference>
<dbReference type="Pfam" id="PF00043">
    <property type="entry name" value="GST_C"/>
    <property type="match status" value="1"/>
</dbReference>
<keyword evidence="6" id="KW-1185">Reference proteome</keyword>
<dbReference type="EC" id="2.5.1.18" evidence="1"/>
<sequence length="151" mass="17420">MASVTVLGSPACTDVARVLACLFENEVGFQLVRLDNFKGERKLPEFLKLQVIRSFSSTWHAPLIDEHDVDPEEIARQIEKLSDVLDLYEKRLASSEYLAGDKFTLADLTHLPNSHYLSKANVYRWWEAISSRESWRMVLQLQEERPALLEK</sequence>
<dbReference type="PROSITE" id="PS50405">
    <property type="entry name" value="GST_CTER"/>
    <property type="match status" value="1"/>
</dbReference>
<dbReference type="PANTHER" id="PTHR43900">
    <property type="entry name" value="GLUTATHIONE S-TRANSFERASE RHO"/>
    <property type="match status" value="1"/>
</dbReference>
<gene>
    <name evidence="5" type="ORF">SI7747_02002580</name>
</gene>
<dbReference type="GO" id="GO:0006749">
    <property type="term" value="P:glutathione metabolic process"/>
    <property type="evidence" value="ECO:0007669"/>
    <property type="project" value="TreeGrafter"/>
</dbReference>
<evidence type="ECO:0000256" key="3">
    <source>
        <dbReference type="ARBA" id="ARBA00047960"/>
    </source>
</evidence>
<dbReference type="EMBL" id="CACRZD030000002">
    <property type="protein sequence ID" value="CAA6656040.1"/>
    <property type="molecule type" value="Genomic_DNA"/>
</dbReference>
<evidence type="ECO:0000259" key="4">
    <source>
        <dbReference type="PROSITE" id="PS50405"/>
    </source>
</evidence>
<dbReference type="Proteomes" id="UP001189122">
    <property type="component" value="Unassembled WGS sequence"/>
</dbReference>
<feature type="domain" description="GST C-terminal" evidence="4">
    <location>
        <begin position="23"/>
        <end position="151"/>
    </location>
</feature>
<protein>
    <recommendedName>
        <fullName evidence="1">glutathione transferase</fullName>
        <ecNumber evidence="1">2.5.1.18</ecNumber>
    </recommendedName>
</protein>
<dbReference type="EMBL" id="LR743589">
    <property type="protein sequence ID" value="CAA2616358.1"/>
    <property type="molecule type" value="Genomic_DNA"/>
</dbReference>
<evidence type="ECO:0000256" key="2">
    <source>
        <dbReference type="ARBA" id="ARBA00022679"/>
    </source>
</evidence>
<keyword evidence="2" id="KW-0808">Transferase</keyword>
<evidence type="ECO:0000313" key="5">
    <source>
        <dbReference type="EMBL" id="CAA2616358.1"/>
    </source>
</evidence>
<dbReference type="GO" id="GO:0004364">
    <property type="term" value="F:glutathione transferase activity"/>
    <property type="evidence" value="ECO:0007669"/>
    <property type="project" value="UniProtKB-EC"/>
</dbReference>
<accession>A0A7I8IE22</accession>
<dbReference type="Gene3D" id="1.20.1050.10">
    <property type="match status" value="1"/>
</dbReference>
<proteinExistence type="predicted"/>
<organism evidence="5">
    <name type="scientific">Spirodela intermedia</name>
    <name type="common">Intermediate duckweed</name>
    <dbReference type="NCBI Taxonomy" id="51605"/>
    <lineage>
        <taxon>Eukaryota</taxon>
        <taxon>Viridiplantae</taxon>
        <taxon>Streptophyta</taxon>
        <taxon>Embryophyta</taxon>
        <taxon>Tracheophyta</taxon>
        <taxon>Spermatophyta</taxon>
        <taxon>Magnoliopsida</taxon>
        <taxon>Liliopsida</taxon>
        <taxon>Araceae</taxon>
        <taxon>Lemnoideae</taxon>
        <taxon>Spirodela</taxon>
    </lineage>
</organism>
<dbReference type="GO" id="GO:0005737">
    <property type="term" value="C:cytoplasm"/>
    <property type="evidence" value="ECO:0007669"/>
    <property type="project" value="TreeGrafter"/>
</dbReference>
<comment type="catalytic activity">
    <reaction evidence="3">
        <text>RX + glutathione = an S-substituted glutathione + a halide anion + H(+)</text>
        <dbReference type="Rhea" id="RHEA:16437"/>
        <dbReference type="ChEBI" id="CHEBI:15378"/>
        <dbReference type="ChEBI" id="CHEBI:16042"/>
        <dbReference type="ChEBI" id="CHEBI:17792"/>
        <dbReference type="ChEBI" id="CHEBI:57925"/>
        <dbReference type="ChEBI" id="CHEBI:90779"/>
        <dbReference type="EC" id="2.5.1.18"/>
    </reaction>
</comment>
<dbReference type="AlphaFoldDB" id="A0A7I8IE22"/>
<evidence type="ECO:0000313" key="6">
    <source>
        <dbReference type="Proteomes" id="UP001189122"/>
    </source>
</evidence>
<dbReference type="InterPro" id="IPR004046">
    <property type="entry name" value="GST_C"/>
</dbReference>
<dbReference type="PANTHER" id="PTHR43900:SF96">
    <property type="entry name" value="GLUTATHIONE TRANSFERASE"/>
    <property type="match status" value="1"/>
</dbReference>
<dbReference type="InterPro" id="IPR036282">
    <property type="entry name" value="Glutathione-S-Trfase_C_sf"/>
</dbReference>
<name>A0A7I8IE22_SPIIN</name>
<dbReference type="GO" id="GO:0043295">
    <property type="term" value="F:glutathione binding"/>
    <property type="evidence" value="ECO:0007669"/>
    <property type="project" value="TreeGrafter"/>
</dbReference>